<keyword evidence="1" id="KW-0812">Transmembrane</keyword>
<keyword evidence="1" id="KW-1133">Transmembrane helix</keyword>
<keyword evidence="1" id="KW-0472">Membrane</keyword>
<reference evidence="2 3" key="1">
    <citation type="submission" date="2015-04" db="EMBL/GenBank/DDBJ databases">
        <authorList>
            <person name="Syromyatnikov M.Y."/>
            <person name="Popov V.N."/>
        </authorList>
    </citation>
    <scope>NUCLEOTIDE SEQUENCE [LARGE SCALE GENOMIC DNA]</scope>
</reference>
<evidence type="ECO:0000256" key="1">
    <source>
        <dbReference type="SAM" id="Phobius"/>
    </source>
</evidence>
<protein>
    <submittedName>
        <fullName evidence="2">CLUMA_CG010231, isoform A</fullName>
    </submittedName>
</protein>
<gene>
    <name evidence="2" type="ORF">CLUMA_CG010231</name>
</gene>
<evidence type="ECO:0000313" key="3">
    <source>
        <dbReference type="Proteomes" id="UP000183832"/>
    </source>
</evidence>
<proteinExistence type="predicted"/>
<organism evidence="2 3">
    <name type="scientific">Clunio marinus</name>
    <dbReference type="NCBI Taxonomy" id="568069"/>
    <lineage>
        <taxon>Eukaryota</taxon>
        <taxon>Metazoa</taxon>
        <taxon>Ecdysozoa</taxon>
        <taxon>Arthropoda</taxon>
        <taxon>Hexapoda</taxon>
        <taxon>Insecta</taxon>
        <taxon>Pterygota</taxon>
        <taxon>Neoptera</taxon>
        <taxon>Endopterygota</taxon>
        <taxon>Diptera</taxon>
        <taxon>Nematocera</taxon>
        <taxon>Chironomoidea</taxon>
        <taxon>Chironomidae</taxon>
        <taxon>Clunio</taxon>
    </lineage>
</organism>
<evidence type="ECO:0000313" key="2">
    <source>
        <dbReference type="EMBL" id="CRK96487.1"/>
    </source>
</evidence>
<dbReference type="Proteomes" id="UP000183832">
    <property type="component" value="Unassembled WGS sequence"/>
</dbReference>
<feature type="transmembrane region" description="Helical" evidence="1">
    <location>
        <begin position="12"/>
        <end position="35"/>
    </location>
</feature>
<dbReference type="AlphaFoldDB" id="A0A1J1I872"/>
<dbReference type="EMBL" id="CVRI01000044">
    <property type="protein sequence ID" value="CRK96487.1"/>
    <property type="molecule type" value="Genomic_DNA"/>
</dbReference>
<keyword evidence="3" id="KW-1185">Reference proteome</keyword>
<accession>A0A1J1I872</accession>
<sequence>MKNSQQDEEVRRYFQVLLKLITFENMISFFLLLFWQQHLDDEINYFDSKFRITIFKKPKLSESCHQKSYLIIYIRLYEALHSIQH</sequence>
<name>A0A1J1I872_9DIPT</name>